<evidence type="ECO:0000313" key="1">
    <source>
        <dbReference type="EMBL" id="MPN46317.1"/>
    </source>
</evidence>
<accession>A0A645I4U1</accession>
<reference evidence="1" key="1">
    <citation type="submission" date="2019-08" db="EMBL/GenBank/DDBJ databases">
        <authorList>
            <person name="Kucharzyk K."/>
            <person name="Murdoch R.W."/>
            <person name="Higgins S."/>
            <person name="Loffler F."/>
        </authorList>
    </citation>
    <scope>NUCLEOTIDE SEQUENCE</scope>
</reference>
<protein>
    <submittedName>
        <fullName evidence="1">Uncharacterized protein</fullName>
    </submittedName>
</protein>
<gene>
    <name evidence="1" type="ORF">SDC9_193903</name>
</gene>
<sequence>MWQLTTLYDQREVGLGFVGALGLGIVGGKNFGGSKDTLGGCLACIGASAAADMTIVKIAYVYPDALPGKNSANLSVGGDVHALWGVGVDLKIEDNSTSFSFKTGPGIGASFKGIAVEKEL</sequence>
<comment type="caution">
    <text evidence="1">The sequence shown here is derived from an EMBL/GenBank/DDBJ whole genome shotgun (WGS) entry which is preliminary data.</text>
</comment>
<proteinExistence type="predicted"/>
<organism evidence="1">
    <name type="scientific">bioreactor metagenome</name>
    <dbReference type="NCBI Taxonomy" id="1076179"/>
    <lineage>
        <taxon>unclassified sequences</taxon>
        <taxon>metagenomes</taxon>
        <taxon>ecological metagenomes</taxon>
    </lineage>
</organism>
<dbReference type="EMBL" id="VSSQ01106894">
    <property type="protein sequence ID" value="MPN46317.1"/>
    <property type="molecule type" value="Genomic_DNA"/>
</dbReference>
<dbReference type="AlphaFoldDB" id="A0A645I4U1"/>
<name>A0A645I4U1_9ZZZZ</name>